<evidence type="ECO:0000313" key="2">
    <source>
        <dbReference type="Proteomes" id="UP000011760"/>
    </source>
</evidence>
<dbReference type="AlphaFoldDB" id="M1UUD9"/>
<gene>
    <name evidence="1" type="ORF">H924_07275</name>
</gene>
<proteinExistence type="predicted"/>
<sequence>MPTPFIVKQTGDHILLGFQEDGVQQLTPEEAGRLAYLLVEAKIQAEHAASQHQGSMHEPTWNHLLDTIINK</sequence>
<protein>
    <submittedName>
        <fullName evidence="1">Uncharacterized protein</fullName>
    </submittedName>
</protein>
<dbReference type="EMBL" id="CP004354">
    <property type="protein sequence ID" value="AGG66897.1"/>
    <property type="molecule type" value="Genomic_DNA"/>
</dbReference>
<evidence type="ECO:0000313" key="1">
    <source>
        <dbReference type="EMBL" id="AGG66897.1"/>
    </source>
</evidence>
<keyword evidence="2" id="KW-1185">Reference proteome</keyword>
<organism evidence="1 2">
    <name type="scientific">Corynebacterium callunae DSM 20147</name>
    <dbReference type="NCBI Taxonomy" id="1121353"/>
    <lineage>
        <taxon>Bacteria</taxon>
        <taxon>Bacillati</taxon>
        <taxon>Actinomycetota</taxon>
        <taxon>Actinomycetes</taxon>
        <taxon>Mycobacteriales</taxon>
        <taxon>Corynebacteriaceae</taxon>
        <taxon>Corynebacterium</taxon>
    </lineage>
</organism>
<reference evidence="1 2" key="1">
    <citation type="submission" date="2013-02" db="EMBL/GenBank/DDBJ databases">
        <title>The complete genome sequence of Corynebacterium callunae DSM 20147.</title>
        <authorList>
            <person name="Ruckert C."/>
            <person name="Albersmeier A."/>
            <person name="Kalinowski J."/>
        </authorList>
    </citation>
    <scope>NUCLEOTIDE SEQUENCE [LARGE SCALE GENOMIC DNA]</scope>
    <source>
        <strain evidence="1 2">DSM 20147</strain>
    </source>
</reference>
<accession>M1UUD9</accession>
<dbReference type="HOGENOM" id="CLU_2733138_0_0_11"/>
<dbReference type="STRING" id="1121353.H924_07275"/>
<dbReference type="Proteomes" id="UP000011760">
    <property type="component" value="Chromosome"/>
</dbReference>
<dbReference type="KEGG" id="ccn:H924_07275"/>
<dbReference type="RefSeq" id="WP_015651328.1">
    <property type="nucleotide sequence ID" value="NC_020506.1"/>
</dbReference>
<dbReference type="PATRIC" id="fig|1121353.3.peg.1483"/>
<name>M1UUD9_9CORY</name>